<dbReference type="Proteomes" id="UP001310386">
    <property type="component" value="Unassembled WGS sequence"/>
</dbReference>
<keyword evidence="2" id="KW-0175">Coiled coil</keyword>
<reference evidence="3" key="1">
    <citation type="submission" date="2023-12" db="EMBL/GenBank/DDBJ databases">
        <title>Fervidustalea candida gen. nov., sp. nov., a novel member of the family Paenibacillaceae isolated from a geothermal area.</title>
        <authorList>
            <person name="Li W.-J."/>
            <person name="Jiao J.-Y."/>
            <person name="Chen Y."/>
        </authorList>
    </citation>
    <scope>NUCLEOTIDE SEQUENCE</scope>
    <source>
        <strain evidence="3">SYSU GA230002</strain>
    </source>
</reference>
<dbReference type="Pfam" id="PF05130">
    <property type="entry name" value="FlgN"/>
    <property type="match status" value="1"/>
</dbReference>
<evidence type="ECO:0000256" key="2">
    <source>
        <dbReference type="SAM" id="Coils"/>
    </source>
</evidence>
<evidence type="ECO:0000313" key="4">
    <source>
        <dbReference type="Proteomes" id="UP001310386"/>
    </source>
</evidence>
<sequence length="167" mass="19403">MAIQEVIRQLEQLNELHTELLELGRHKKRVLIDNQVDELAKIMSKESRLLKQVSETERQWIKSMADFLLEKGYKSNLSLTTTEIARLIFNAEDKKALLQSQQQLLETIERLKEVNALNQQLIENSLAFIDYSIDLLTDNTAGDMLYQNPVKPRAGNMKRNVFFETRA</sequence>
<feature type="coiled-coil region" evidence="2">
    <location>
        <begin position="91"/>
        <end position="124"/>
    </location>
</feature>
<keyword evidence="3" id="KW-0966">Cell projection</keyword>
<evidence type="ECO:0000256" key="1">
    <source>
        <dbReference type="ARBA" id="ARBA00022795"/>
    </source>
</evidence>
<organism evidence="3 4">
    <name type="scientific">Ferviditalea candida</name>
    <dbReference type="NCBI Taxonomy" id="3108399"/>
    <lineage>
        <taxon>Bacteria</taxon>
        <taxon>Bacillati</taxon>
        <taxon>Bacillota</taxon>
        <taxon>Bacilli</taxon>
        <taxon>Bacillales</taxon>
        <taxon>Paenibacillaceae</taxon>
        <taxon>Ferviditalea</taxon>
    </lineage>
</organism>
<proteinExistence type="predicted"/>
<dbReference type="RefSeq" id="WP_371754463.1">
    <property type="nucleotide sequence ID" value="NZ_JAYJLD010000016.1"/>
</dbReference>
<protein>
    <submittedName>
        <fullName evidence="3">Flagellar protein FlgN</fullName>
    </submittedName>
</protein>
<dbReference type="InterPro" id="IPR036679">
    <property type="entry name" value="FlgN-like_sf"/>
</dbReference>
<keyword evidence="1" id="KW-1005">Bacterial flagellum biogenesis</keyword>
<keyword evidence="3" id="KW-0969">Cilium</keyword>
<name>A0ABU5ZIN0_9BACL</name>
<comment type="caution">
    <text evidence="3">The sequence shown here is derived from an EMBL/GenBank/DDBJ whole genome shotgun (WGS) entry which is preliminary data.</text>
</comment>
<keyword evidence="4" id="KW-1185">Reference proteome</keyword>
<dbReference type="InterPro" id="IPR007809">
    <property type="entry name" value="FlgN-like"/>
</dbReference>
<dbReference type="Gene3D" id="1.20.58.300">
    <property type="entry name" value="FlgN-like"/>
    <property type="match status" value="1"/>
</dbReference>
<evidence type="ECO:0000313" key="3">
    <source>
        <dbReference type="EMBL" id="MEB3102340.1"/>
    </source>
</evidence>
<dbReference type="EMBL" id="JAYJLD010000016">
    <property type="protein sequence ID" value="MEB3102340.1"/>
    <property type="molecule type" value="Genomic_DNA"/>
</dbReference>
<dbReference type="SUPFAM" id="SSF140566">
    <property type="entry name" value="FlgN-like"/>
    <property type="match status" value="1"/>
</dbReference>
<gene>
    <name evidence="3" type="ORF">VF724_11780</name>
</gene>
<keyword evidence="3" id="KW-0282">Flagellum</keyword>
<accession>A0ABU5ZIN0</accession>